<proteinExistence type="inferred from homology"/>
<dbReference type="CDD" id="cd00448">
    <property type="entry name" value="YjgF_YER057c_UK114_family"/>
    <property type="match status" value="1"/>
</dbReference>
<evidence type="ECO:0000313" key="3">
    <source>
        <dbReference type="Proteomes" id="UP000005753"/>
    </source>
</evidence>
<keyword evidence="3" id="KW-1185">Reference proteome</keyword>
<dbReference type="InterPro" id="IPR006175">
    <property type="entry name" value="YjgF/YER057c/UK114"/>
</dbReference>
<dbReference type="GO" id="GO:0005829">
    <property type="term" value="C:cytosol"/>
    <property type="evidence" value="ECO:0007669"/>
    <property type="project" value="TreeGrafter"/>
</dbReference>
<dbReference type="SUPFAM" id="SSF55298">
    <property type="entry name" value="YjgF-like"/>
    <property type="match status" value="1"/>
</dbReference>
<name>I5AQN3_EUBC6</name>
<dbReference type="FunFam" id="3.30.1330.40:FF:000001">
    <property type="entry name" value="L-PSP family endoribonuclease"/>
    <property type="match status" value="1"/>
</dbReference>
<dbReference type="GO" id="GO:0019239">
    <property type="term" value="F:deaminase activity"/>
    <property type="evidence" value="ECO:0007669"/>
    <property type="project" value="TreeGrafter"/>
</dbReference>
<reference evidence="2 3" key="2">
    <citation type="submission" date="2012-02" db="EMBL/GenBank/DDBJ databases">
        <title>Improved High-Quality Draft sequence of Eubacterium cellulosolvens 6.</title>
        <authorList>
            <consortium name="US DOE Joint Genome Institute"/>
            <person name="Lucas S."/>
            <person name="Han J."/>
            <person name="Lapidus A."/>
            <person name="Cheng J.-F."/>
            <person name="Goodwin L."/>
            <person name="Pitluck S."/>
            <person name="Peters L."/>
            <person name="Mikhailova N."/>
            <person name="Gu W."/>
            <person name="Detter J.C."/>
            <person name="Han C."/>
            <person name="Tapia R."/>
            <person name="Land M."/>
            <person name="Hauser L."/>
            <person name="Kyrpides N."/>
            <person name="Ivanova N."/>
            <person name="Pagani I."/>
            <person name="Johnson E."/>
            <person name="Mukhopadhyay B."/>
            <person name="Anderson I."/>
            <person name="Woyke T."/>
        </authorList>
    </citation>
    <scope>NUCLEOTIDE SEQUENCE [LARGE SCALE GENOMIC DNA]</scope>
    <source>
        <strain evidence="2 3">6</strain>
    </source>
</reference>
<sequence>MANKALHTENAPAALGPYSQAIQAGNTIYVSGQLGIDPATGALAGDDAVTQAKQSLTNIGNILKEAGASMSDVVTVTVLLDDISAFVEVNKVYAEFFAEPYPARACYEVAKLPANALIEIQVTAVIG</sequence>
<dbReference type="PANTHER" id="PTHR11803">
    <property type="entry name" value="2-IMINOBUTANOATE/2-IMINOPROPANOATE DEAMINASE RIDA"/>
    <property type="match status" value="1"/>
</dbReference>
<gene>
    <name evidence="2" type="ORF">EubceDRAFT1_0246</name>
</gene>
<dbReference type="Proteomes" id="UP000005753">
    <property type="component" value="Chromosome"/>
</dbReference>
<reference evidence="2 3" key="1">
    <citation type="submission" date="2010-08" db="EMBL/GenBank/DDBJ databases">
        <authorList>
            <consortium name="US DOE Joint Genome Institute (JGI-PGF)"/>
            <person name="Lucas S."/>
            <person name="Copeland A."/>
            <person name="Lapidus A."/>
            <person name="Cheng J.-F."/>
            <person name="Bruce D."/>
            <person name="Goodwin L."/>
            <person name="Pitluck S."/>
            <person name="Land M.L."/>
            <person name="Hauser L."/>
            <person name="Chang Y.-J."/>
            <person name="Anderson I.J."/>
            <person name="Johnson E."/>
            <person name="Mulhopadhyay B."/>
            <person name="Kyrpides N."/>
            <person name="Woyke T.J."/>
        </authorList>
    </citation>
    <scope>NUCLEOTIDE SEQUENCE [LARGE SCALE GENOMIC DNA]</scope>
    <source>
        <strain evidence="2 3">6</strain>
    </source>
</reference>
<dbReference type="NCBIfam" id="TIGR00004">
    <property type="entry name" value="Rid family detoxifying hydrolase"/>
    <property type="match status" value="1"/>
</dbReference>
<dbReference type="PANTHER" id="PTHR11803:SF39">
    <property type="entry name" value="2-IMINOBUTANOATE_2-IMINOPROPANOATE DEAMINASE"/>
    <property type="match status" value="1"/>
</dbReference>
<dbReference type="AlphaFoldDB" id="I5AQN3"/>
<dbReference type="eggNOG" id="COG0251">
    <property type="taxonomic scope" value="Bacteria"/>
</dbReference>
<dbReference type="Gene3D" id="3.30.1330.40">
    <property type="entry name" value="RutC-like"/>
    <property type="match status" value="1"/>
</dbReference>
<dbReference type="PROSITE" id="PS01094">
    <property type="entry name" value="UPF0076"/>
    <property type="match status" value="1"/>
</dbReference>
<dbReference type="EMBL" id="CM001487">
    <property type="protein sequence ID" value="EIM56106.1"/>
    <property type="molecule type" value="Genomic_DNA"/>
</dbReference>
<accession>I5AQN3</accession>
<evidence type="ECO:0000256" key="1">
    <source>
        <dbReference type="ARBA" id="ARBA00010552"/>
    </source>
</evidence>
<dbReference type="STRING" id="633697.EubceDRAFT1_0246"/>
<dbReference type="OrthoDB" id="9803101at2"/>
<protein>
    <submittedName>
        <fullName evidence="2">Endoribonuclease L-PSP, putative</fullName>
    </submittedName>
</protein>
<dbReference type="Pfam" id="PF01042">
    <property type="entry name" value="Ribonuc_L-PSP"/>
    <property type="match status" value="1"/>
</dbReference>
<dbReference type="InterPro" id="IPR019897">
    <property type="entry name" value="RidA_CS"/>
</dbReference>
<organism evidence="2 3">
    <name type="scientific">Eubacterium cellulosolvens (strain ATCC 43171 / JCM 9499 / 6)</name>
    <name type="common">Cillobacterium cellulosolvens</name>
    <dbReference type="NCBI Taxonomy" id="633697"/>
    <lineage>
        <taxon>Bacteria</taxon>
        <taxon>Bacillati</taxon>
        <taxon>Bacillota</taxon>
        <taxon>Clostridia</taxon>
        <taxon>Eubacteriales</taxon>
        <taxon>Eubacteriaceae</taxon>
        <taxon>Eubacterium</taxon>
    </lineage>
</organism>
<comment type="similarity">
    <text evidence="1">Belongs to the RutC family.</text>
</comment>
<dbReference type="InterPro" id="IPR035959">
    <property type="entry name" value="RutC-like_sf"/>
</dbReference>
<dbReference type="InterPro" id="IPR006056">
    <property type="entry name" value="RidA"/>
</dbReference>
<evidence type="ECO:0000313" key="2">
    <source>
        <dbReference type="EMBL" id="EIM56106.1"/>
    </source>
</evidence>
<dbReference type="HOGENOM" id="CLU_100715_7_1_9"/>